<dbReference type="PANTHER" id="PTHR11237:SF4">
    <property type="entry name" value="5-DEMETHOXYUBIQUINONE HYDROXYLASE, MITOCHONDRIAL"/>
    <property type="match status" value="1"/>
</dbReference>
<feature type="binding site" evidence="9">
    <location>
        <position position="184"/>
    </location>
    <ligand>
        <name>Fe cation</name>
        <dbReference type="ChEBI" id="CHEBI:24875"/>
        <label>1</label>
    </ligand>
</feature>
<dbReference type="EC" id="1.14.99.60" evidence="9"/>
<proteinExistence type="inferred from homology"/>
<sequence>MFNLDQLIIEGDRALRILTGAVQLNRPVPKPAQAEMETGDQPAISSVAATLTEAEKKHAAGLMRVNHVGEVCAQALYQAQRLTSSSTHLQTQLAHAAKEEEDHLVWCANRLEELGSRPSLLNPLWFAGSFAIGTLAGLAGDQWSLGFVVETEKQVENHLNSHLEALPAADILSRSIVEQMRVEEIEHGNMARHLGAKDLPEPIKKVMGAVSQLMTKTAYYL</sequence>
<dbReference type="OrthoDB" id="5192789at2"/>
<evidence type="ECO:0000313" key="11">
    <source>
        <dbReference type="Proteomes" id="UP000192708"/>
    </source>
</evidence>
<evidence type="ECO:0000256" key="6">
    <source>
        <dbReference type="ARBA" id="ARBA00023004"/>
    </source>
</evidence>
<dbReference type="EMBL" id="FWXJ01000008">
    <property type="protein sequence ID" value="SMC59087.1"/>
    <property type="molecule type" value="Genomic_DNA"/>
</dbReference>
<feature type="binding site" evidence="9">
    <location>
        <position position="70"/>
    </location>
    <ligand>
        <name>Fe cation</name>
        <dbReference type="ChEBI" id="CHEBI:24875"/>
        <label>1</label>
    </ligand>
</feature>
<comment type="subcellular location">
    <subcellularLocation>
        <location evidence="9">Cell membrane</location>
        <topology evidence="9">Peripheral membrane protein</topology>
    </subcellularLocation>
</comment>
<keyword evidence="10" id="KW-0830">Ubiquinone</keyword>
<name>A0A1W2AEH5_9BURK</name>
<dbReference type="CDD" id="cd01042">
    <property type="entry name" value="DMQH"/>
    <property type="match status" value="1"/>
</dbReference>
<keyword evidence="6 9" id="KW-0408">Iron</keyword>
<dbReference type="RefSeq" id="WP_084283753.1">
    <property type="nucleotide sequence ID" value="NZ_FWXJ01000008.1"/>
</dbReference>
<dbReference type="UniPathway" id="UPA00232"/>
<evidence type="ECO:0000256" key="5">
    <source>
        <dbReference type="ARBA" id="ARBA00023002"/>
    </source>
</evidence>
<evidence type="ECO:0000256" key="2">
    <source>
        <dbReference type="ARBA" id="ARBA00022475"/>
    </source>
</evidence>
<organism evidence="10 11">
    <name type="scientific">Polynucleobacter kasalickyi</name>
    <dbReference type="NCBI Taxonomy" id="1938817"/>
    <lineage>
        <taxon>Bacteria</taxon>
        <taxon>Pseudomonadati</taxon>
        <taxon>Pseudomonadota</taxon>
        <taxon>Betaproteobacteria</taxon>
        <taxon>Burkholderiales</taxon>
        <taxon>Burkholderiaceae</taxon>
        <taxon>Polynucleobacter</taxon>
    </lineage>
</organism>
<feature type="binding site" evidence="9">
    <location>
        <position position="100"/>
    </location>
    <ligand>
        <name>Fe cation</name>
        <dbReference type="ChEBI" id="CHEBI:24875"/>
        <label>1</label>
    </ligand>
</feature>
<keyword evidence="3 9" id="KW-0831">Ubiquinone biosynthesis</keyword>
<feature type="binding site" evidence="9">
    <location>
        <position position="184"/>
    </location>
    <ligand>
        <name>Fe cation</name>
        <dbReference type="ChEBI" id="CHEBI:24875"/>
        <label>2</label>
    </ligand>
</feature>
<evidence type="ECO:0000256" key="8">
    <source>
        <dbReference type="ARBA" id="ARBA00023136"/>
    </source>
</evidence>
<dbReference type="NCBIfam" id="NF033656">
    <property type="entry name" value="DMQ_monoox_COQ7"/>
    <property type="match status" value="1"/>
</dbReference>
<keyword evidence="7 9" id="KW-0503">Monooxygenase</keyword>
<dbReference type="GO" id="GO:0006744">
    <property type="term" value="P:ubiquinone biosynthetic process"/>
    <property type="evidence" value="ECO:0007669"/>
    <property type="project" value="UniProtKB-UniRule"/>
</dbReference>
<reference evidence="10 11" key="1">
    <citation type="submission" date="2017-04" db="EMBL/GenBank/DDBJ databases">
        <authorList>
            <person name="Afonso C.L."/>
            <person name="Miller P.J."/>
            <person name="Scott M.A."/>
            <person name="Spackman E."/>
            <person name="Goraichik I."/>
            <person name="Dimitrov K.M."/>
            <person name="Suarez D.L."/>
            <person name="Swayne D.E."/>
        </authorList>
    </citation>
    <scope>NUCLEOTIDE SEQUENCE [LARGE SCALE GENOMIC DNA]</scope>
    <source>
        <strain evidence="10 11">VK13</strain>
    </source>
</reference>
<comment type="cofactor">
    <cofactor evidence="9">
        <name>Fe cation</name>
        <dbReference type="ChEBI" id="CHEBI:24875"/>
    </cofactor>
    <text evidence="9">Binds 2 iron ions per subunit.</text>
</comment>
<feature type="binding site" evidence="9">
    <location>
        <position position="103"/>
    </location>
    <ligand>
        <name>Fe cation</name>
        <dbReference type="ChEBI" id="CHEBI:24875"/>
        <label>1</label>
    </ligand>
</feature>
<keyword evidence="4 9" id="KW-0479">Metal-binding</keyword>
<comment type="similarity">
    <text evidence="9">Belongs to the COQ7 family.</text>
</comment>
<keyword evidence="5 9" id="KW-0560">Oxidoreductase</keyword>
<evidence type="ECO:0000256" key="9">
    <source>
        <dbReference type="HAMAP-Rule" id="MF_01658"/>
    </source>
</evidence>
<dbReference type="SUPFAM" id="SSF47240">
    <property type="entry name" value="Ferritin-like"/>
    <property type="match status" value="1"/>
</dbReference>
<evidence type="ECO:0000313" key="10">
    <source>
        <dbReference type="EMBL" id="SMC59087.1"/>
    </source>
</evidence>
<keyword evidence="2 9" id="KW-1003">Cell membrane</keyword>
<keyword evidence="8 9" id="KW-0472">Membrane</keyword>
<comment type="pathway">
    <text evidence="1 9">Cofactor biosynthesis; ubiquinone biosynthesis.</text>
</comment>
<dbReference type="InterPro" id="IPR011566">
    <property type="entry name" value="Ubq_synth_Coq7"/>
</dbReference>
<evidence type="ECO:0000256" key="1">
    <source>
        <dbReference type="ARBA" id="ARBA00004749"/>
    </source>
</evidence>
<dbReference type="GO" id="GO:0005886">
    <property type="term" value="C:plasma membrane"/>
    <property type="evidence" value="ECO:0007669"/>
    <property type="project" value="UniProtKB-SubCell"/>
</dbReference>
<dbReference type="HAMAP" id="MF_01658">
    <property type="entry name" value="COQ7"/>
    <property type="match status" value="1"/>
</dbReference>
<dbReference type="PANTHER" id="PTHR11237">
    <property type="entry name" value="COENZYME Q10 BIOSYNTHESIS PROTEIN 7"/>
    <property type="match status" value="1"/>
</dbReference>
<evidence type="ECO:0000256" key="4">
    <source>
        <dbReference type="ARBA" id="ARBA00022723"/>
    </source>
</evidence>
<feature type="binding site" evidence="9">
    <location>
        <position position="187"/>
    </location>
    <ligand>
        <name>Fe cation</name>
        <dbReference type="ChEBI" id="CHEBI:24875"/>
        <label>2</label>
    </ligand>
</feature>
<dbReference type="Gene3D" id="1.20.1260.10">
    <property type="match status" value="1"/>
</dbReference>
<dbReference type="GO" id="GO:0008682">
    <property type="term" value="F:3-demethoxyubiquinol 3-hydroxylase activity"/>
    <property type="evidence" value="ECO:0007669"/>
    <property type="project" value="UniProtKB-EC"/>
</dbReference>
<dbReference type="STRING" id="1938817.SAMN06296008_108107"/>
<feature type="binding site" evidence="9">
    <location>
        <position position="152"/>
    </location>
    <ligand>
        <name>Fe cation</name>
        <dbReference type="ChEBI" id="CHEBI:24875"/>
        <label>2</label>
    </ligand>
</feature>
<dbReference type="InterPro" id="IPR009078">
    <property type="entry name" value="Ferritin-like_SF"/>
</dbReference>
<dbReference type="GO" id="GO:0046872">
    <property type="term" value="F:metal ion binding"/>
    <property type="evidence" value="ECO:0007669"/>
    <property type="project" value="UniProtKB-KW"/>
</dbReference>
<gene>
    <name evidence="9" type="primary">coq7</name>
    <name evidence="10" type="ORF">SAMN06296008_108107</name>
</gene>
<accession>A0A1W2AEH5</accession>
<protein>
    <recommendedName>
        <fullName evidence="9">3-demethoxyubiquinol 3-hydroxylase</fullName>
        <shortName evidence="9">DMQ hydroxylase</shortName>
        <ecNumber evidence="9">1.14.99.60</ecNumber>
    </recommendedName>
    <alternativeName>
        <fullName evidence="9">2-nonaprenyl-3-methyl-6-methoxy-1,4-benzoquinol hydroxylase</fullName>
    </alternativeName>
</protein>
<dbReference type="InterPro" id="IPR012347">
    <property type="entry name" value="Ferritin-like"/>
</dbReference>
<dbReference type="Proteomes" id="UP000192708">
    <property type="component" value="Unassembled WGS sequence"/>
</dbReference>
<dbReference type="Pfam" id="PF03232">
    <property type="entry name" value="COQ7"/>
    <property type="match status" value="1"/>
</dbReference>
<dbReference type="AlphaFoldDB" id="A0A1W2AEH5"/>
<evidence type="ECO:0000256" key="3">
    <source>
        <dbReference type="ARBA" id="ARBA00022688"/>
    </source>
</evidence>
<comment type="catalytic activity">
    <reaction evidence="9">
        <text>a 5-methoxy-2-methyl-3-(all-trans-polyprenyl)benzene-1,4-diol + AH2 + O2 = a 3-demethylubiquinol + A + H2O</text>
        <dbReference type="Rhea" id="RHEA:50908"/>
        <dbReference type="Rhea" id="RHEA-COMP:10859"/>
        <dbReference type="Rhea" id="RHEA-COMP:10914"/>
        <dbReference type="ChEBI" id="CHEBI:13193"/>
        <dbReference type="ChEBI" id="CHEBI:15377"/>
        <dbReference type="ChEBI" id="CHEBI:15379"/>
        <dbReference type="ChEBI" id="CHEBI:17499"/>
        <dbReference type="ChEBI" id="CHEBI:84167"/>
        <dbReference type="ChEBI" id="CHEBI:84422"/>
        <dbReference type="EC" id="1.14.99.60"/>
    </reaction>
</comment>
<comment type="function">
    <text evidence="9">Catalyzes the hydroxylation of 2-nonaprenyl-3-methyl-6-methoxy-1,4-benzoquinol during ubiquinone biosynthesis.</text>
</comment>
<dbReference type="InterPro" id="IPR047809">
    <property type="entry name" value="COQ7_proteobact"/>
</dbReference>
<keyword evidence="11" id="KW-1185">Reference proteome</keyword>
<feature type="binding site" evidence="9">
    <location>
        <position position="100"/>
    </location>
    <ligand>
        <name>Fe cation</name>
        <dbReference type="ChEBI" id="CHEBI:24875"/>
        <label>2</label>
    </ligand>
</feature>
<evidence type="ECO:0000256" key="7">
    <source>
        <dbReference type="ARBA" id="ARBA00023033"/>
    </source>
</evidence>